<name>A0AAI8YGK6_9PEZI</name>
<proteinExistence type="predicted"/>
<protein>
    <submittedName>
        <fullName evidence="1">Uu.00g114740.m01.CDS01</fullName>
    </submittedName>
</protein>
<dbReference type="EMBL" id="CAUWAG010000006">
    <property type="protein sequence ID" value="CAJ2504080.1"/>
    <property type="molecule type" value="Genomic_DNA"/>
</dbReference>
<reference evidence="1" key="1">
    <citation type="submission" date="2023-10" db="EMBL/GenBank/DDBJ databases">
        <authorList>
            <person name="Hackl T."/>
        </authorList>
    </citation>
    <scope>NUCLEOTIDE SEQUENCE</scope>
</reference>
<comment type="caution">
    <text evidence="1">The sequence shown here is derived from an EMBL/GenBank/DDBJ whole genome shotgun (WGS) entry which is preliminary data.</text>
</comment>
<keyword evidence="2" id="KW-1185">Reference proteome</keyword>
<dbReference type="Proteomes" id="UP001295740">
    <property type="component" value="Unassembled WGS sequence"/>
</dbReference>
<sequence>MARNWPHNHDMDPYFHNCHSYTGAALAGLPAIAGSKAGELEMSHNTKAVLKSPTRTADLWNWIEENGRSIMASKDYQDAANYFTGQVAKPKGWKGRYKVYRIKPKTK</sequence>
<organism evidence="1 2">
    <name type="scientific">Anthostomella pinea</name>
    <dbReference type="NCBI Taxonomy" id="933095"/>
    <lineage>
        <taxon>Eukaryota</taxon>
        <taxon>Fungi</taxon>
        <taxon>Dikarya</taxon>
        <taxon>Ascomycota</taxon>
        <taxon>Pezizomycotina</taxon>
        <taxon>Sordariomycetes</taxon>
        <taxon>Xylariomycetidae</taxon>
        <taxon>Xylariales</taxon>
        <taxon>Xylariaceae</taxon>
        <taxon>Anthostomella</taxon>
    </lineage>
</organism>
<gene>
    <name evidence="1" type="ORF">KHLLAP_LOCUS4548</name>
</gene>
<evidence type="ECO:0000313" key="2">
    <source>
        <dbReference type="Proteomes" id="UP001295740"/>
    </source>
</evidence>
<evidence type="ECO:0000313" key="1">
    <source>
        <dbReference type="EMBL" id="CAJ2504080.1"/>
    </source>
</evidence>
<accession>A0AAI8YGK6</accession>
<dbReference type="AlphaFoldDB" id="A0AAI8YGK6"/>